<dbReference type="GO" id="GO:0003700">
    <property type="term" value="F:DNA-binding transcription factor activity"/>
    <property type="evidence" value="ECO:0007669"/>
    <property type="project" value="InterPro"/>
</dbReference>
<protein>
    <submittedName>
        <fullName evidence="7">Transcriptional regulator ArgP</fullName>
    </submittedName>
</protein>
<dbReference type="PANTHER" id="PTHR30579">
    <property type="entry name" value="TRANSCRIPTIONAL REGULATOR"/>
    <property type="match status" value="1"/>
</dbReference>
<dbReference type="AlphaFoldDB" id="A0A8J3J1U3"/>
<dbReference type="InterPro" id="IPR017685">
    <property type="entry name" value="ArgP"/>
</dbReference>
<dbReference type="NCBIfam" id="TIGR03298">
    <property type="entry name" value="argP"/>
    <property type="match status" value="1"/>
</dbReference>
<comment type="caution">
    <text evidence="7">The sequence shown here is derived from an EMBL/GenBank/DDBJ whole genome shotgun (WGS) entry which is preliminary data.</text>
</comment>
<keyword evidence="2" id="KW-0805">Transcription regulation</keyword>
<comment type="similarity">
    <text evidence="1">Belongs to the LysR transcriptional regulatory family.</text>
</comment>
<dbReference type="GO" id="GO:0003677">
    <property type="term" value="F:DNA binding"/>
    <property type="evidence" value="ECO:0007669"/>
    <property type="project" value="UniProtKB-KW"/>
</dbReference>
<dbReference type="InterPro" id="IPR036390">
    <property type="entry name" value="WH_DNA-bd_sf"/>
</dbReference>
<reference evidence="7" key="1">
    <citation type="submission" date="2021-01" db="EMBL/GenBank/DDBJ databases">
        <title>Whole genome shotgun sequence of Actinocatenispora rupis NBRC 107355.</title>
        <authorList>
            <person name="Komaki H."/>
            <person name="Tamura T."/>
        </authorList>
    </citation>
    <scope>NUCLEOTIDE SEQUENCE</scope>
    <source>
        <strain evidence="7">NBRC 107355</strain>
    </source>
</reference>
<evidence type="ECO:0000259" key="6">
    <source>
        <dbReference type="PROSITE" id="PS50931"/>
    </source>
</evidence>
<name>A0A8J3J1U3_9ACTN</name>
<dbReference type="SUPFAM" id="SSF46785">
    <property type="entry name" value="Winged helix' DNA-binding domain"/>
    <property type="match status" value="1"/>
</dbReference>
<feature type="domain" description="HTH lysR-type" evidence="6">
    <location>
        <begin position="1"/>
        <end position="59"/>
    </location>
</feature>
<dbReference type="Gene3D" id="1.10.10.10">
    <property type="entry name" value="Winged helix-like DNA-binding domain superfamily/Winged helix DNA-binding domain"/>
    <property type="match status" value="1"/>
</dbReference>
<gene>
    <name evidence="7" type="ORF">Aru02nite_14290</name>
</gene>
<keyword evidence="4" id="KW-0010">Activator</keyword>
<keyword evidence="5" id="KW-0804">Transcription</keyword>
<dbReference type="SUPFAM" id="SSF53850">
    <property type="entry name" value="Periplasmic binding protein-like II"/>
    <property type="match status" value="1"/>
</dbReference>
<keyword evidence="3" id="KW-0238">DNA-binding</keyword>
<dbReference type="InterPro" id="IPR036388">
    <property type="entry name" value="WH-like_DNA-bd_sf"/>
</dbReference>
<evidence type="ECO:0000256" key="1">
    <source>
        <dbReference type="ARBA" id="ARBA00009437"/>
    </source>
</evidence>
<dbReference type="RefSeq" id="WP_203655853.1">
    <property type="nucleotide sequence ID" value="NZ_BAAAZM010000003.1"/>
</dbReference>
<keyword evidence="8" id="KW-1185">Reference proteome</keyword>
<dbReference type="PROSITE" id="PS50931">
    <property type="entry name" value="HTH_LYSR"/>
    <property type="match status" value="1"/>
</dbReference>
<proteinExistence type="inferred from homology"/>
<organism evidence="7 8">
    <name type="scientific">Actinocatenispora rupis</name>
    <dbReference type="NCBI Taxonomy" id="519421"/>
    <lineage>
        <taxon>Bacteria</taxon>
        <taxon>Bacillati</taxon>
        <taxon>Actinomycetota</taxon>
        <taxon>Actinomycetes</taxon>
        <taxon>Micromonosporales</taxon>
        <taxon>Micromonosporaceae</taxon>
        <taxon>Actinocatenispora</taxon>
    </lineage>
</organism>
<dbReference type="Gene3D" id="3.40.190.290">
    <property type="match status" value="1"/>
</dbReference>
<sequence length="293" mass="31867">MDLDLPQLHALAAAVDEGSFDAAARVLSVTPSAVSQRIKALEATAGQVLLLRGKPVQITEVGQAYLRLARQITALTSELGATTGRPDARPVVALAVNGDSLGTWVLPALAPLAGETCFDIRREDQDHSAALLRQGVVMAAITTAARPVQGCRVSRLGVMRYRPMASPAYVARWLPDGPTLDALAAAPLLVFDRRDELQDTYLRRRTRRRLDPPRHHIPSTADFGTAVRLGMGWGMLPEEQSADAEHAGDLVDIDPGRHVDVALNWQQWSLRTVALDRTADAIRAAARVHLRRR</sequence>
<evidence type="ECO:0000256" key="5">
    <source>
        <dbReference type="ARBA" id="ARBA00023163"/>
    </source>
</evidence>
<evidence type="ECO:0000256" key="3">
    <source>
        <dbReference type="ARBA" id="ARBA00023125"/>
    </source>
</evidence>
<dbReference type="PANTHER" id="PTHR30579:SF2">
    <property type="entry name" value="HTH-TYPE TRANSCRIPTIONAL REGULATOR ARGP"/>
    <property type="match status" value="1"/>
</dbReference>
<dbReference type="InterPro" id="IPR050176">
    <property type="entry name" value="LTTR"/>
</dbReference>
<accession>A0A8J3J1U3</accession>
<evidence type="ECO:0000313" key="8">
    <source>
        <dbReference type="Proteomes" id="UP000612808"/>
    </source>
</evidence>
<dbReference type="InterPro" id="IPR000847">
    <property type="entry name" value="LysR_HTH_N"/>
</dbReference>
<dbReference type="Pfam" id="PF00126">
    <property type="entry name" value="HTH_1"/>
    <property type="match status" value="1"/>
</dbReference>
<dbReference type="EMBL" id="BOMB01000008">
    <property type="protein sequence ID" value="GID10540.1"/>
    <property type="molecule type" value="Genomic_DNA"/>
</dbReference>
<evidence type="ECO:0000313" key="7">
    <source>
        <dbReference type="EMBL" id="GID10540.1"/>
    </source>
</evidence>
<dbReference type="Pfam" id="PF03466">
    <property type="entry name" value="LysR_substrate"/>
    <property type="match status" value="1"/>
</dbReference>
<dbReference type="Proteomes" id="UP000612808">
    <property type="component" value="Unassembled WGS sequence"/>
</dbReference>
<evidence type="ECO:0000256" key="4">
    <source>
        <dbReference type="ARBA" id="ARBA00023159"/>
    </source>
</evidence>
<dbReference type="NCBIfam" id="NF002964">
    <property type="entry name" value="PRK03635.1"/>
    <property type="match status" value="1"/>
</dbReference>
<dbReference type="InterPro" id="IPR005119">
    <property type="entry name" value="LysR_subst-bd"/>
</dbReference>
<evidence type="ECO:0000256" key="2">
    <source>
        <dbReference type="ARBA" id="ARBA00023015"/>
    </source>
</evidence>
<dbReference type="NCBIfam" id="NF009888">
    <property type="entry name" value="PRK13348.1"/>
    <property type="match status" value="1"/>
</dbReference>